<keyword evidence="5" id="KW-0597">Phosphoprotein</keyword>
<dbReference type="InterPro" id="IPR003660">
    <property type="entry name" value="HAMP_dom"/>
</dbReference>
<keyword evidence="19" id="KW-1185">Reference proteome</keyword>
<keyword evidence="6" id="KW-0808">Transferase</keyword>
<protein>
    <recommendedName>
        <fullName evidence="3">histidine kinase</fullName>
        <ecNumber evidence="3">2.7.13.3</ecNumber>
    </recommendedName>
</protein>
<evidence type="ECO:0000256" key="7">
    <source>
        <dbReference type="ARBA" id="ARBA00022692"/>
    </source>
</evidence>
<dbReference type="SMART" id="SM00387">
    <property type="entry name" value="HATPase_c"/>
    <property type="match status" value="1"/>
</dbReference>
<evidence type="ECO:0000313" key="18">
    <source>
        <dbReference type="EMBL" id="MCU6745964.1"/>
    </source>
</evidence>
<comment type="subcellular location">
    <subcellularLocation>
        <location evidence="2">Cell membrane</location>
        <topology evidence="2">Multi-pass membrane protein</topology>
    </subcellularLocation>
</comment>
<evidence type="ECO:0000256" key="15">
    <source>
        <dbReference type="SAM" id="Phobius"/>
    </source>
</evidence>
<evidence type="ECO:0000259" key="17">
    <source>
        <dbReference type="PROSITE" id="PS50885"/>
    </source>
</evidence>
<dbReference type="SUPFAM" id="SSF158472">
    <property type="entry name" value="HAMP domain-like"/>
    <property type="match status" value="1"/>
</dbReference>
<accession>A0ABT2T6Q9</accession>
<feature type="domain" description="HAMP" evidence="17">
    <location>
        <begin position="200"/>
        <end position="252"/>
    </location>
</feature>
<keyword evidence="10" id="KW-0067">ATP-binding</keyword>
<dbReference type="SUPFAM" id="SSF47384">
    <property type="entry name" value="Homodimeric domain of signal transducing histidine kinase"/>
    <property type="match status" value="1"/>
</dbReference>
<comment type="caution">
    <text evidence="18">The sequence shown here is derived from an EMBL/GenBank/DDBJ whole genome shotgun (WGS) entry which is preliminary data.</text>
</comment>
<feature type="domain" description="Histidine kinase" evidence="16">
    <location>
        <begin position="281"/>
        <end position="485"/>
    </location>
</feature>
<keyword evidence="4" id="KW-1003">Cell membrane</keyword>
<evidence type="ECO:0000256" key="12">
    <source>
        <dbReference type="ARBA" id="ARBA00023012"/>
    </source>
</evidence>
<proteinExistence type="predicted"/>
<dbReference type="InterPro" id="IPR036890">
    <property type="entry name" value="HATPase_C_sf"/>
</dbReference>
<dbReference type="PROSITE" id="PS50109">
    <property type="entry name" value="HIS_KIN"/>
    <property type="match status" value="1"/>
</dbReference>
<dbReference type="RefSeq" id="WP_262575967.1">
    <property type="nucleotide sequence ID" value="NZ_JAOQKJ010000023.1"/>
</dbReference>
<evidence type="ECO:0000256" key="10">
    <source>
        <dbReference type="ARBA" id="ARBA00022840"/>
    </source>
</evidence>
<dbReference type="EC" id="2.7.13.3" evidence="3"/>
<name>A0ABT2T6Q9_9FIRM</name>
<dbReference type="Pfam" id="PF00672">
    <property type="entry name" value="HAMP"/>
    <property type="match status" value="1"/>
</dbReference>
<dbReference type="CDD" id="cd06225">
    <property type="entry name" value="HAMP"/>
    <property type="match status" value="1"/>
</dbReference>
<dbReference type="InterPro" id="IPR003661">
    <property type="entry name" value="HisK_dim/P_dom"/>
</dbReference>
<sequence>MVERRPAGFRHSIKKQMAAVFSLLMMGTILLCWFINNFFLGEYYISKKQNAMFATYQILNMAATNGTLSTDSFDIEFQKNCGKYNINYILLDAESKTLKTSTPDYSTYSQRLLNNLFGENAEHQKLLETGEKYEIQIAEDDRTATEFLEMWGVLDNGNLFLFRSPLESIRESVKLANRFLGEVGIASAIISAVIVYLISRQITKPIEELTGISERMIHLDFDAKYTGKSRTEIAQLGQNINELSYTLEQTISELKSANNELQRDIERKNKIDEMRKEFLANVSHELKTPIALIQGYAEGLKEGISDDEESRNFYCEVIMDEAAKMNNMVKKLMTLNELEFGNEKVEMERFDIVALIRNYLQASELLCRQKEIEVIMEAKKPVYVWADEFMIEEVFGNYFSNALNHIAGKRVIDVKLNRHDNLVRVSVFNTGEQIPEDSLPHIWDKFYKVDKARTRAYGGSGVGLSIVKAVMEALNQKYGAVNYDNGVEFWFELESAGEKVDDEKGMETEESQNG</sequence>
<evidence type="ECO:0000256" key="2">
    <source>
        <dbReference type="ARBA" id="ARBA00004651"/>
    </source>
</evidence>
<reference evidence="18 19" key="1">
    <citation type="journal article" date="2021" name="ISME Commun">
        <title>Automated analysis of genomic sequences facilitates high-throughput and comprehensive description of bacteria.</title>
        <authorList>
            <person name="Hitch T.C.A."/>
        </authorList>
    </citation>
    <scope>NUCLEOTIDE SEQUENCE [LARGE SCALE GENOMIC DNA]</scope>
    <source>
        <strain evidence="18 19">Sanger_18</strain>
    </source>
</reference>
<dbReference type="GO" id="GO:0016301">
    <property type="term" value="F:kinase activity"/>
    <property type="evidence" value="ECO:0007669"/>
    <property type="project" value="UniProtKB-KW"/>
</dbReference>
<keyword evidence="12" id="KW-0902">Two-component regulatory system</keyword>
<evidence type="ECO:0000259" key="16">
    <source>
        <dbReference type="PROSITE" id="PS50109"/>
    </source>
</evidence>
<dbReference type="SUPFAM" id="SSF55874">
    <property type="entry name" value="ATPase domain of HSP90 chaperone/DNA topoisomerase II/histidine kinase"/>
    <property type="match status" value="1"/>
</dbReference>
<gene>
    <name evidence="18" type="ORF">OCV77_15960</name>
</gene>
<dbReference type="PROSITE" id="PS50885">
    <property type="entry name" value="HAMP"/>
    <property type="match status" value="1"/>
</dbReference>
<keyword evidence="13 15" id="KW-0472">Membrane</keyword>
<dbReference type="Gene3D" id="1.10.287.130">
    <property type="match status" value="1"/>
</dbReference>
<evidence type="ECO:0000256" key="9">
    <source>
        <dbReference type="ARBA" id="ARBA00022777"/>
    </source>
</evidence>
<evidence type="ECO:0000256" key="1">
    <source>
        <dbReference type="ARBA" id="ARBA00000085"/>
    </source>
</evidence>
<dbReference type="Pfam" id="PF00512">
    <property type="entry name" value="HisKA"/>
    <property type="match status" value="1"/>
</dbReference>
<evidence type="ECO:0000256" key="8">
    <source>
        <dbReference type="ARBA" id="ARBA00022741"/>
    </source>
</evidence>
<feature type="transmembrane region" description="Helical" evidence="15">
    <location>
        <begin position="179"/>
        <end position="198"/>
    </location>
</feature>
<dbReference type="InterPro" id="IPR005467">
    <property type="entry name" value="His_kinase_dom"/>
</dbReference>
<evidence type="ECO:0000256" key="6">
    <source>
        <dbReference type="ARBA" id="ARBA00022679"/>
    </source>
</evidence>
<dbReference type="Pfam" id="PF02518">
    <property type="entry name" value="HATPase_c"/>
    <property type="match status" value="1"/>
</dbReference>
<evidence type="ECO:0000256" key="14">
    <source>
        <dbReference type="SAM" id="Coils"/>
    </source>
</evidence>
<evidence type="ECO:0000256" key="3">
    <source>
        <dbReference type="ARBA" id="ARBA00012438"/>
    </source>
</evidence>
<dbReference type="InterPro" id="IPR036097">
    <property type="entry name" value="HisK_dim/P_sf"/>
</dbReference>
<evidence type="ECO:0000256" key="11">
    <source>
        <dbReference type="ARBA" id="ARBA00022989"/>
    </source>
</evidence>
<dbReference type="SMART" id="SM00388">
    <property type="entry name" value="HisKA"/>
    <property type="match status" value="1"/>
</dbReference>
<dbReference type="PANTHER" id="PTHR45528:SF1">
    <property type="entry name" value="SENSOR HISTIDINE KINASE CPXA"/>
    <property type="match status" value="1"/>
</dbReference>
<keyword evidence="11 15" id="KW-1133">Transmembrane helix</keyword>
<comment type="catalytic activity">
    <reaction evidence="1">
        <text>ATP + protein L-histidine = ADP + protein N-phospho-L-histidine.</text>
        <dbReference type="EC" id="2.7.13.3"/>
    </reaction>
</comment>
<evidence type="ECO:0000256" key="13">
    <source>
        <dbReference type="ARBA" id="ARBA00023136"/>
    </source>
</evidence>
<organism evidence="18 19">
    <name type="scientific">Suilimivivens aceti</name>
    <dbReference type="NCBI Taxonomy" id="2981774"/>
    <lineage>
        <taxon>Bacteria</taxon>
        <taxon>Bacillati</taxon>
        <taxon>Bacillota</taxon>
        <taxon>Clostridia</taxon>
        <taxon>Lachnospirales</taxon>
        <taxon>Lachnospiraceae</taxon>
        <taxon>Suilimivivens</taxon>
    </lineage>
</organism>
<evidence type="ECO:0000313" key="19">
    <source>
        <dbReference type="Proteomes" id="UP001652432"/>
    </source>
</evidence>
<keyword evidence="9 18" id="KW-0418">Kinase</keyword>
<keyword evidence="14" id="KW-0175">Coiled coil</keyword>
<keyword evidence="8" id="KW-0547">Nucleotide-binding</keyword>
<dbReference type="InterPro" id="IPR004358">
    <property type="entry name" value="Sig_transdc_His_kin-like_C"/>
</dbReference>
<feature type="coiled-coil region" evidence="14">
    <location>
        <begin position="240"/>
        <end position="274"/>
    </location>
</feature>
<evidence type="ECO:0000256" key="4">
    <source>
        <dbReference type="ARBA" id="ARBA00022475"/>
    </source>
</evidence>
<dbReference type="InterPro" id="IPR003594">
    <property type="entry name" value="HATPase_dom"/>
</dbReference>
<dbReference type="Proteomes" id="UP001652432">
    <property type="component" value="Unassembled WGS sequence"/>
</dbReference>
<dbReference type="Gene3D" id="6.10.340.10">
    <property type="match status" value="1"/>
</dbReference>
<evidence type="ECO:0000256" key="5">
    <source>
        <dbReference type="ARBA" id="ARBA00022553"/>
    </source>
</evidence>
<dbReference type="Gene3D" id="3.30.565.10">
    <property type="entry name" value="Histidine kinase-like ATPase, C-terminal domain"/>
    <property type="match status" value="1"/>
</dbReference>
<dbReference type="EMBL" id="JAOQKJ010000023">
    <property type="protein sequence ID" value="MCU6745964.1"/>
    <property type="molecule type" value="Genomic_DNA"/>
</dbReference>
<dbReference type="SMART" id="SM00304">
    <property type="entry name" value="HAMP"/>
    <property type="match status" value="1"/>
</dbReference>
<dbReference type="CDD" id="cd00082">
    <property type="entry name" value="HisKA"/>
    <property type="match status" value="1"/>
</dbReference>
<feature type="transmembrane region" description="Helical" evidence="15">
    <location>
        <begin position="20"/>
        <end position="40"/>
    </location>
</feature>
<dbReference type="PRINTS" id="PR00344">
    <property type="entry name" value="BCTRLSENSOR"/>
</dbReference>
<dbReference type="PANTHER" id="PTHR45528">
    <property type="entry name" value="SENSOR HISTIDINE KINASE CPXA"/>
    <property type="match status" value="1"/>
</dbReference>
<keyword evidence="7 15" id="KW-0812">Transmembrane</keyword>
<dbReference type="InterPro" id="IPR050398">
    <property type="entry name" value="HssS/ArlS-like"/>
</dbReference>